<protein>
    <submittedName>
        <fullName evidence="2">Uncharacterized protein</fullName>
    </submittedName>
</protein>
<gene>
    <name evidence="2" type="ORF">BOH78_1341</name>
    <name evidence="1" type="ORF">BOH78_5395</name>
</gene>
<reference evidence="2" key="2">
    <citation type="submission" date="2017-01" db="EMBL/GenBank/DDBJ databases">
        <authorList>
            <person name="Mah S.A."/>
            <person name="Swanson W.J."/>
            <person name="Moy G.W."/>
            <person name="Vacquier V.D."/>
        </authorList>
    </citation>
    <scope>NUCLEOTIDE SEQUENCE [LARGE SCALE GENOMIC DNA]</scope>
    <source>
        <strain evidence="2">129</strain>
    </source>
</reference>
<evidence type="ECO:0000313" key="2">
    <source>
        <dbReference type="EMBL" id="ONH75814.1"/>
    </source>
</evidence>
<accession>A0A1V2LQA9</accession>
<dbReference type="EMBL" id="MQVM01000005">
    <property type="protein sequence ID" value="ONH75814.1"/>
    <property type="molecule type" value="Genomic_DNA"/>
</dbReference>
<organism evidence="2 3">
    <name type="scientific">Pichia kudriavzevii</name>
    <name type="common">Yeast</name>
    <name type="synonym">Issatchenkia orientalis</name>
    <dbReference type="NCBI Taxonomy" id="4909"/>
    <lineage>
        <taxon>Eukaryota</taxon>
        <taxon>Fungi</taxon>
        <taxon>Dikarya</taxon>
        <taxon>Ascomycota</taxon>
        <taxon>Saccharomycotina</taxon>
        <taxon>Pichiomycetes</taxon>
        <taxon>Pichiales</taxon>
        <taxon>Pichiaceae</taxon>
        <taxon>Pichia</taxon>
    </lineage>
</organism>
<evidence type="ECO:0000313" key="1">
    <source>
        <dbReference type="EMBL" id="ONH70237.1"/>
    </source>
</evidence>
<evidence type="ECO:0000313" key="3">
    <source>
        <dbReference type="Proteomes" id="UP000189274"/>
    </source>
</evidence>
<reference evidence="3" key="1">
    <citation type="journal article" date="2017" name="Genome Announc.">
        <title>Genome sequences of Cyberlindnera fabianii 65, Pichia kudriavzevii 129, and Saccharomyces cerevisiae 131 isolated from fermented masau fruits in Zimbabwe.</title>
        <authorList>
            <person name="van Rijswijck I.M.H."/>
            <person name="Derks M.F.L."/>
            <person name="Abee T."/>
            <person name="de Ridder D."/>
            <person name="Smid E.J."/>
        </authorList>
    </citation>
    <scope>NUCLEOTIDE SEQUENCE [LARGE SCALE GENOMIC DNA]</scope>
    <source>
        <strain evidence="3">129</strain>
    </source>
</reference>
<comment type="caution">
    <text evidence="2">The sequence shown here is derived from an EMBL/GenBank/DDBJ whole genome shotgun (WGS) entry which is preliminary data.</text>
</comment>
<sequence>SRVAKNLKRHLSEGETSAREICISVGSVYK</sequence>
<dbReference type="Proteomes" id="UP000189274">
    <property type="component" value="Unassembled WGS sequence"/>
</dbReference>
<name>A0A1V2LQA9_PICKU</name>
<proteinExistence type="predicted"/>
<dbReference type="AlphaFoldDB" id="A0A1V2LQA9"/>
<dbReference type="EMBL" id="MQVM01000196">
    <property type="protein sequence ID" value="ONH70237.1"/>
    <property type="molecule type" value="Genomic_DNA"/>
</dbReference>
<feature type="non-terminal residue" evidence="2">
    <location>
        <position position="1"/>
    </location>
</feature>